<dbReference type="RefSeq" id="XP_009222182.1">
    <property type="nucleotide sequence ID" value="XM_009223918.1"/>
</dbReference>
<reference evidence="9" key="2">
    <citation type="submission" date="2010-07" db="EMBL/GenBank/DDBJ databases">
        <authorList>
            <consortium name="The Broad Institute Genome Sequencing Platform"/>
            <consortium name="Broad Institute Genome Sequencing Center for Infectious Disease"/>
            <person name="Ma L.-J."/>
            <person name="Dead R."/>
            <person name="Young S."/>
            <person name="Zeng Q."/>
            <person name="Koehrsen M."/>
            <person name="Alvarado L."/>
            <person name="Berlin A."/>
            <person name="Chapman S.B."/>
            <person name="Chen Z."/>
            <person name="Freedman E."/>
            <person name="Gellesch M."/>
            <person name="Goldberg J."/>
            <person name="Griggs A."/>
            <person name="Gujja S."/>
            <person name="Heilman E.R."/>
            <person name="Heiman D."/>
            <person name="Hepburn T."/>
            <person name="Howarth C."/>
            <person name="Jen D."/>
            <person name="Larson L."/>
            <person name="Mehta T."/>
            <person name="Neiman D."/>
            <person name="Pearson M."/>
            <person name="Roberts A."/>
            <person name="Saif S."/>
            <person name="Shea T."/>
            <person name="Shenoy N."/>
            <person name="Sisk P."/>
            <person name="Stolte C."/>
            <person name="Sykes S."/>
            <person name="Walk T."/>
            <person name="White J."/>
            <person name="Yandava C."/>
            <person name="Haas B."/>
            <person name="Nusbaum C."/>
            <person name="Birren B."/>
        </authorList>
    </citation>
    <scope>NUCLEOTIDE SEQUENCE</scope>
    <source>
        <strain evidence="9">R3-111a-1</strain>
    </source>
</reference>
<dbReference type="GO" id="GO:0043386">
    <property type="term" value="P:mycotoxin biosynthetic process"/>
    <property type="evidence" value="ECO:0007669"/>
    <property type="project" value="InterPro"/>
</dbReference>
<evidence type="ECO:0000256" key="2">
    <source>
        <dbReference type="ARBA" id="ARBA00022692"/>
    </source>
</evidence>
<dbReference type="PANTHER" id="PTHR33365">
    <property type="entry name" value="YALI0B05434P"/>
    <property type="match status" value="1"/>
</dbReference>
<dbReference type="InterPro" id="IPR021765">
    <property type="entry name" value="UstYa-like"/>
</dbReference>
<evidence type="ECO:0000313" key="9">
    <source>
        <dbReference type="EMBL" id="EJT76182.1"/>
    </source>
</evidence>
<dbReference type="Pfam" id="PF11807">
    <property type="entry name" value="UstYa"/>
    <property type="match status" value="2"/>
</dbReference>
<keyword evidence="2 8" id="KW-0812">Transmembrane</keyword>
<dbReference type="GeneID" id="20346562"/>
<organism evidence="9">
    <name type="scientific">Gaeumannomyces tritici (strain R3-111a-1)</name>
    <name type="common">Wheat and barley take-all root rot fungus</name>
    <name type="synonym">Gaeumannomyces graminis var. tritici</name>
    <dbReference type="NCBI Taxonomy" id="644352"/>
    <lineage>
        <taxon>Eukaryota</taxon>
        <taxon>Fungi</taxon>
        <taxon>Dikarya</taxon>
        <taxon>Ascomycota</taxon>
        <taxon>Pezizomycotina</taxon>
        <taxon>Sordariomycetes</taxon>
        <taxon>Sordariomycetidae</taxon>
        <taxon>Magnaporthales</taxon>
        <taxon>Magnaporthaceae</taxon>
        <taxon>Gaeumannomyces</taxon>
    </lineage>
</organism>
<evidence type="ECO:0000313" key="10">
    <source>
        <dbReference type="EnsemblFungi" id="EJT76182"/>
    </source>
</evidence>
<evidence type="ECO:0000256" key="7">
    <source>
        <dbReference type="ARBA" id="ARBA00035112"/>
    </source>
</evidence>
<dbReference type="GO" id="GO:0016020">
    <property type="term" value="C:membrane"/>
    <property type="evidence" value="ECO:0007669"/>
    <property type="project" value="UniProtKB-SubCell"/>
</dbReference>
<evidence type="ECO:0000256" key="3">
    <source>
        <dbReference type="ARBA" id="ARBA00022989"/>
    </source>
</evidence>
<dbReference type="STRING" id="644352.J3NXU9"/>
<name>J3NXU9_GAET3</name>
<dbReference type="EMBL" id="GL385397">
    <property type="protein sequence ID" value="EJT76182.1"/>
    <property type="molecule type" value="Genomic_DNA"/>
</dbReference>
<gene>
    <name evidence="10" type="primary">20346562</name>
    <name evidence="9" type="ORF">GGTG_06104</name>
</gene>
<protein>
    <recommendedName>
        <fullName evidence="12">Tat pathway signal sequence</fullName>
    </recommendedName>
</protein>
<accession>J3NXU9</accession>
<proteinExistence type="inferred from homology"/>
<keyword evidence="4" id="KW-0843">Virulence</keyword>
<keyword evidence="11" id="KW-1185">Reference proteome</keyword>
<dbReference type="eggNOG" id="ENOG502SI30">
    <property type="taxonomic scope" value="Eukaryota"/>
</dbReference>
<evidence type="ECO:0000256" key="8">
    <source>
        <dbReference type="SAM" id="Phobius"/>
    </source>
</evidence>
<reference evidence="11" key="1">
    <citation type="submission" date="2010-07" db="EMBL/GenBank/DDBJ databases">
        <title>The genome sequence of Gaeumannomyces graminis var. tritici strain R3-111a-1.</title>
        <authorList>
            <consortium name="The Broad Institute Genome Sequencing Platform"/>
            <person name="Ma L.-J."/>
            <person name="Dead R."/>
            <person name="Young S."/>
            <person name="Zeng Q."/>
            <person name="Koehrsen M."/>
            <person name="Alvarado L."/>
            <person name="Berlin A."/>
            <person name="Chapman S.B."/>
            <person name="Chen Z."/>
            <person name="Freedman E."/>
            <person name="Gellesch M."/>
            <person name="Goldberg J."/>
            <person name="Griggs A."/>
            <person name="Gujja S."/>
            <person name="Heilman E.R."/>
            <person name="Heiman D."/>
            <person name="Hepburn T."/>
            <person name="Howarth C."/>
            <person name="Jen D."/>
            <person name="Larson L."/>
            <person name="Mehta T."/>
            <person name="Neiman D."/>
            <person name="Pearson M."/>
            <person name="Roberts A."/>
            <person name="Saif S."/>
            <person name="Shea T."/>
            <person name="Shenoy N."/>
            <person name="Sisk P."/>
            <person name="Stolte C."/>
            <person name="Sykes S."/>
            <person name="Walk T."/>
            <person name="White J."/>
            <person name="Yandava C."/>
            <person name="Haas B."/>
            <person name="Nusbaum C."/>
            <person name="Birren B."/>
        </authorList>
    </citation>
    <scope>NUCLEOTIDE SEQUENCE [LARGE SCALE GENOMIC DNA]</scope>
    <source>
        <strain evidence="11">R3-111a-1</strain>
    </source>
</reference>
<comment type="subcellular location">
    <subcellularLocation>
        <location evidence="1">Membrane</location>
        <topology evidence="1">Single-pass membrane protein</topology>
    </subcellularLocation>
</comment>
<keyword evidence="5 8" id="KW-0472">Membrane</keyword>
<evidence type="ECO:0000256" key="5">
    <source>
        <dbReference type="ARBA" id="ARBA00023136"/>
    </source>
</evidence>
<keyword evidence="6" id="KW-0325">Glycoprotein</keyword>
<evidence type="ECO:0000313" key="11">
    <source>
        <dbReference type="Proteomes" id="UP000006039"/>
    </source>
</evidence>
<dbReference type="PANTHER" id="PTHR33365:SF13">
    <property type="entry name" value="TAT PATHWAY SIGNAL SEQUENCE"/>
    <property type="match status" value="1"/>
</dbReference>
<reference evidence="9" key="3">
    <citation type="submission" date="2010-09" db="EMBL/GenBank/DDBJ databases">
        <title>Annotation of Gaeumannomyces graminis var. tritici R3-111a-1.</title>
        <authorList>
            <consortium name="The Broad Institute Genome Sequencing Platform"/>
            <person name="Ma L.-J."/>
            <person name="Dead R."/>
            <person name="Young S.K."/>
            <person name="Zeng Q."/>
            <person name="Gargeya S."/>
            <person name="Fitzgerald M."/>
            <person name="Haas B."/>
            <person name="Abouelleil A."/>
            <person name="Alvarado L."/>
            <person name="Arachchi H.M."/>
            <person name="Berlin A."/>
            <person name="Brown A."/>
            <person name="Chapman S.B."/>
            <person name="Chen Z."/>
            <person name="Dunbar C."/>
            <person name="Freedman E."/>
            <person name="Gearin G."/>
            <person name="Gellesch M."/>
            <person name="Goldberg J."/>
            <person name="Griggs A."/>
            <person name="Gujja S."/>
            <person name="Heiman D."/>
            <person name="Howarth C."/>
            <person name="Larson L."/>
            <person name="Lui A."/>
            <person name="MacDonald P.J.P."/>
            <person name="Mehta T."/>
            <person name="Montmayeur A."/>
            <person name="Murphy C."/>
            <person name="Neiman D."/>
            <person name="Pearson M."/>
            <person name="Priest M."/>
            <person name="Roberts A."/>
            <person name="Saif S."/>
            <person name="Shea T."/>
            <person name="Shenoy N."/>
            <person name="Sisk P."/>
            <person name="Stolte C."/>
            <person name="Sykes S."/>
            <person name="Yandava C."/>
            <person name="Wortman J."/>
            <person name="Nusbaum C."/>
            <person name="Birren B."/>
        </authorList>
    </citation>
    <scope>NUCLEOTIDE SEQUENCE</scope>
    <source>
        <strain evidence="9">R3-111a-1</strain>
    </source>
</reference>
<dbReference type="EnsemblFungi" id="EJT76182">
    <property type="protein sequence ID" value="EJT76182"/>
    <property type="gene ID" value="GGTG_06104"/>
</dbReference>
<feature type="transmembrane region" description="Helical" evidence="8">
    <location>
        <begin position="41"/>
        <end position="64"/>
    </location>
</feature>
<evidence type="ECO:0000256" key="4">
    <source>
        <dbReference type="ARBA" id="ARBA00023026"/>
    </source>
</evidence>
<comment type="similarity">
    <text evidence="7">Belongs to the ustYa family.</text>
</comment>
<dbReference type="AlphaFoldDB" id="J3NXU9"/>
<reference evidence="10" key="5">
    <citation type="submission" date="2018-04" db="UniProtKB">
        <authorList>
            <consortium name="EnsemblFungi"/>
        </authorList>
    </citation>
    <scope>IDENTIFICATION</scope>
    <source>
        <strain evidence="10">R3-111a-1</strain>
    </source>
</reference>
<evidence type="ECO:0000256" key="1">
    <source>
        <dbReference type="ARBA" id="ARBA00004167"/>
    </source>
</evidence>
<sequence length="238" mass="26187">MADAHKSAEYSPLVATDDQSESHDDVELAKPCIFAAFRNRLLIVSIASLFIVSNIMCCLLGAYFGRSTSPAVDLDSECSFHTSKYSPILGEVGIKYTDVSFNGSFMRQNIYRRPASPEVDAAWEALGADYRPGIVSKEQGAAAGLGSRHVQRSDKFGGGFFVNVEGLHHLHCLVWYNPRNVTPFPDFNTRHKCKNFDAIREWAKGIQPHVYISALISSTLSTRSSVFTPQSNSGLGFV</sequence>
<dbReference type="HOGENOM" id="CLU_042941_0_1_1"/>
<dbReference type="OrthoDB" id="3687641at2759"/>
<dbReference type="VEuPathDB" id="FungiDB:GGTG_06104"/>
<reference evidence="10" key="4">
    <citation type="journal article" date="2015" name="G3 (Bethesda)">
        <title>Genome sequences of three phytopathogenic species of the Magnaporthaceae family of fungi.</title>
        <authorList>
            <person name="Okagaki L.H."/>
            <person name="Nunes C.C."/>
            <person name="Sailsbery J."/>
            <person name="Clay B."/>
            <person name="Brown D."/>
            <person name="John T."/>
            <person name="Oh Y."/>
            <person name="Young N."/>
            <person name="Fitzgerald M."/>
            <person name="Haas B.J."/>
            <person name="Zeng Q."/>
            <person name="Young S."/>
            <person name="Adiconis X."/>
            <person name="Fan L."/>
            <person name="Levin J.Z."/>
            <person name="Mitchell T.K."/>
            <person name="Okubara P.A."/>
            <person name="Farman M.L."/>
            <person name="Kohn L.M."/>
            <person name="Birren B."/>
            <person name="Ma L.-J."/>
            <person name="Dean R.A."/>
        </authorList>
    </citation>
    <scope>NUCLEOTIDE SEQUENCE</scope>
    <source>
        <strain evidence="10">R3-111a-1</strain>
    </source>
</reference>
<evidence type="ECO:0000256" key="6">
    <source>
        <dbReference type="ARBA" id="ARBA00023180"/>
    </source>
</evidence>
<keyword evidence="3 8" id="KW-1133">Transmembrane helix</keyword>
<dbReference type="Proteomes" id="UP000006039">
    <property type="component" value="Unassembled WGS sequence"/>
</dbReference>
<evidence type="ECO:0008006" key="12">
    <source>
        <dbReference type="Google" id="ProtNLM"/>
    </source>
</evidence>